<gene>
    <name evidence="1" type="ORF">S03H2_46716</name>
</gene>
<name>X1H774_9ZZZZ</name>
<reference evidence="1" key="1">
    <citation type="journal article" date="2014" name="Front. Microbiol.">
        <title>High frequency of phylogenetically diverse reductive dehalogenase-homologous genes in deep subseafloor sedimentary metagenomes.</title>
        <authorList>
            <person name="Kawai M."/>
            <person name="Futagami T."/>
            <person name="Toyoda A."/>
            <person name="Takaki Y."/>
            <person name="Nishi S."/>
            <person name="Hori S."/>
            <person name="Arai W."/>
            <person name="Tsubouchi T."/>
            <person name="Morono Y."/>
            <person name="Uchiyama I."/>
            <person name="Ito T."/>
            <person name="Fujiyama A."/>
            <person name="Inagaki F."/>
            <person name="Takami H."/>
        </authorList>
    </citation>
    <scope>NUCLEOTIDE SEQUENCE</scope>
    <source>
        <strain evidence="1">Expedition CK06-06</strain>
    </source>
</reference>
<dbReference type="AlphaFoldDB" id="X1H774"/>
<protein>
    <submittedName>
        <fullName evidence="1">Uncharacterized protein</fullName>
    </submittedName>
</protein>
<accession>X1H774</accession>
<organism evidence="1">
    <name type="scientific">marine sediment metagenome</name>
    <dbReference type="NCBI Taxonomy" id="412755"/>
    <lineage>
        <taxon>unclassified sequences</taxon>
        <taxon>metagenomes</taxon>
        <taxon>ecological metagenomes</taxon>
    </lineage>
</organism>
<sequence length="36" mass="4252">RQFFDDFMGGGIIPISLTRWELTGFEDQMKFLLDLN</sequence>
<dbReference type="EMBL" id="BARU01029362">
    <property type="protein sequence ID" value="GAH66021.1"/>
    <property type="molecule type" value="Genomic_DNA"/>
</dbReference>
<comment type="caution">
    <text evidence="1">The sequence shown here is derived from an EMBL/GenBank/DDBJ whole genome shotgun (WGS) entry which is preliminary data.</text>
</comment>
<feature type="non-terminal residue" evidence="1">
    <location>
        <position position="1"/>
    </location>
</feature>
<proteinExistence type="predicted"/>
<evidence type="ECO:0000313" key="1">
    <source>
        <dbReference type="EMBL" id="GAH66021.1"/>
    </source>
</evidence>